<keyword evidence="2" id="KW-1185">Reference proteome</keyword>
<protein>
    <recommendedName>
        <fullName evidence="3">Ankyrin repeat protein</fullName>
    </recommendedName>
</protein>
<dbReference type="KEGG" id="lha:LHA_1145"/>
<proteinExistence type="predicted"/>
<dbReference type="InterPro" id="IPR040808">
    <property type="entry name" value="DUF5630"/>
</dbReference>
<dbReference type="AlphaFoldDB" id="A0A0A8UMW5"/>
<evidence type="ECO:0008006" key="3">
    <source>
        <dbReference type="Google" id="ProtNLM"/>
    </source>
</evidence>
<dbReference type="OrthoDB" id="5649854at2"/>
<organism evidence="1 2">
    <name type="scientific">Legionella hackeliae</name>
    <dbReference type="NCBI Taxonomy" id="449"/>
    <lineage>
        <taxon>Bacteria</taxon>
        <taxon>Pseudomonadati</taxon>
        <taxon>Pseudomonadota</taxon>
        <taxon>Gammaproteobacteria</taxon>
        <taxon>Legionellales</taxon>
        <taxon>Legionellaceae</taxon>
        <taxon>Legionella</taxon>
    </lineage>
</organism>
<accession>A0A0A8UMW5</accession>
<evidence type="ECO:0000313" key="2">
    <source>
        <dbReference type="Proteomes" id="UP000032803"/>
    </source>
</evidence>
<name>A0A0A8UMW5_LEGHA</name>
<gene>
    <name evidence="1" type="ORF">LHA_1145</name>
</gene>
<dbReference type="HOGENOM" id="CLU_1045079_0_0_6"/>
<dbReference type="Pfam" id="PF18632">
    <property type="entry name" value="DUF5630"/>
    <property type="match status" value="1"/>
</dbReference>
<reference evidence="2" key="1">
    <citation type="submission" date="2014-09" db="EMBL/GenBank/DDBJ databases">
        <authorList>
            <person name="Gomez-Valero L."/>
        </authorList>
    </citation>
    <scope>NUCLEOTIDE SEQUENCE [LARGE SCALE GENOMIC DNA]</scope>
    <source>
        <strain evidence="2">ATCC35250</strain>
    </source>
</reference>
<evidence type="ECO:0000313" key="1">
    <source>
        <dbReference type="EMBL" id="CEK10200.1"/>
    </source>
</evidence>
<sequence>MFNQFYESLNDFLKIEGLNLILRDKFLAASDEERIATVKLMLSQSNFDLLVKFACTIPEFYKTCLSPTFDKEWAKLWSTYGIILTNDSQKALFNQSQSNPLHLFLGIYFYHKAVRIKKYCPNSTKLEQDYIQKAMNYESIHACQRYAQYVYENCQSFKHSETDSHFKKLFAELKKLTPNYGCYAYIMLAEAYLQFAFFQQHLDNKVKAEKAFNCALLACANAEKSYNTDDPIIFNASLGEGLSASNSLHLSTFEEIQVHLLRIASKRDSVAGSPNPPS</sequence>
<dbReference type="PATRIC" id="fig|449.7.peg.3156"/>
<dbReference type="RefSeq" id="WP_045105609.1">
    <property type="nucleotide sequence ID" value="NZ_LN681225.1"/>
</dbReference>
<dbReference type="EMBL" id="LN681225">
    <property type="protein sequence ID" value="CEK10200.1"/>
    <property type="molecule type" value="Genomic_DNA"/>
</dbReference>
<dbReference type="Proteomes" id="UP000032803">
    <property type="component" value="Chromosome I"/>
</dbReference>